<organism evidence="3 4">
    <name type="scientific">Lagenidium giganteum</name>
    <dbReference type="NCBI Taxonomy" id="4803"/>
    <lineage>
        <taxon>Eukaryota</taxon>
        <taxon>Sar</taxon>
        <taxon>Stramenopiles</taxon>
        <taxon>Oomycota</taxon>
        <taxon>Peronosporomycetes</taxon>
        <taxon>Pythiales</taxon>
        <taxon>Pythiaceae</taxon>
    </lineage>
</organism>
<reference evidence="3" key="2">
    <citation type="journal article" date="2023" name="Microbiol Resour">
        <title>Decontamination and Annotation of the Draft Genome Sequence of the Oomycete Lagenidium giganteum ARSEF 373.</title>
        <authorList>
            <person name="Morgan W.R."/>
            <person name="Tartar A."/>
        </authorList>
    </citation>
    <scope>NUCLEOTIDE SEQUENCE</scope>
    <source>
        <strain evidence="3">ARSEF 373</strain>
    </source>
</reference>
<evidence type="ECO:0000313" key="4">
    <source>
        <dbReference type="Proteomes" id="UP001146120"/>
    </source>
</evidence>
<sequence>MQLYYDTGRRNKTFQVGEMVLISTQNLSVANLSTERRKLGPKWIWPYEVVRVEEDGTSYTLNLLEELRLHPTFHTMNLKSLHQDTSNRMQFMPAVKYKDGTKGEHVARSSGTDRPKPGEKNITYDGYMAQRRGNQLQIYSPCQGSSVNSYARRTKYRRAEVNDTDKHLNCAVIFLTRGSPWGGGVT</sequence>
<protein>
    <recommendedName>
        <fullName evidence="2">Tf2-1-like SH3-like domain-containing protein</fullName>
    </recommendedName>
</protein>
<proteinExistence type="predicted"/>
<dbReference type="Pfam" id="PF24626">
    <property type="entry name" value="SH3_Tf2-1"/>
    <property type="match status" value="1"/>
</dbReference>
<name>A0AAV2YWU9_9STRA</name>
<accession>A0AAV2YWU9</accession>
<reference evidence="3" key="1">
    <citation type="submission" date="2022-11" db="EMBL/GenBank/DDBJ databases">
        <authorList>
            <person name="Morgan W.R."/>
            <person name="Tartar A."/>
        </authorList>
    </citation>
    <scope>NUCLEOTIDE SEQUENCE</scope>
    <source>
        <strain evidence="3">ARSEF 373</strain>
    </source>
</reference>
<evidence type="ECO:0000259" key="2">
    <source>
        <dbReference type="Pfam" id="PF24626"/>
    </source>
</evidence>
<dbReference type="AlphaFoldDB" id="A0AAV2YWU9"/>
<gene>
    <name evidence="3" type="ORF">N0F65_003300</name>
</gene>
<feature type="domain" description="Tf2-1-like SH3-like" evidence="2">
    <location>
        <begin position="17"/>
        <end position="81"/>
    </location>
</feature>
<dbReference type="Proteomes" id="UP001146120">
    <property type="component" value="Unassembled WGS sequence"/>
</dbReference>
<evidence type="ECO:0000256" key="1">
    <source>
        <dbReference type="SAM" id="MobiDB-lite"/>
    </source>
</evidence>
<evidence type="ECO:0000313" key="3">
    <source>
        <dbReference type="EMBL" id="DAZ97873.1"/>
    </source>
</evidence>
<feature type="compositionally biased region" description="Basic and acidic residues" evidence="1">
    <location>
        <begin position="100"/>
        <end position="119"/>
    </location>
</feature>
<dbReference type="InterPro" id="IPR056924">
    <property type="entry name" value="SH3_Tf2-1"/>
</dbReference>
<dbReference type="EMBL" id="DAKRPA010000123">
    <property type="protein sequence ID" value="DAZ97873.1"/>
    <property type="molecule type" value="Genomic_DNA"/>
</dbReference>
<keyword evidence="4" id="KW-1185">Reference proteome</keyword>
<comment type="caution">
    <text evidence="3">The sequence shown here is derived from an EMBL/GenBank/DDBJ whole genome shotgun (WGS) entry which is preliminary data.</text>
</comment>
<feature type="region of interest" description="Disordered" evidence="1">
    <location>
        <begin position="100"/>
        <end position="120"/>
    </location>
</feature>